<comment type="caution">
    <text evidence="1">The sequence shown here is derived from an EMBL/GenBank/DDBJ whole genome shotgun (WGS) entry which is preliminary data.</text>
</comment>
<evidence type="ECO:0000313" key="1">
    <source>
        <dbReference type="EMBL" id="KAK4830102.1"/>
    </source>
</evidence>
<evidence type="ECO:0000313" key="2">
    <source>
        <dbReference type="Proteomes" id="UP001333110"/>
    </source>
</evidence>
<keyword evidence="2" id="KW-1185">Reference proteome</keyword>
<sequence>MPSSMSYVTESRTPQLRPGPNAALRHLWGCQSVLLLPLFLPTVFRGWRVGANAILGGIRGSVASRSREVILPLYSAPARPHLNCWVQFWAPQNKREMDILKRVQQRATKRV</sequence>
<dbReference type="Proteomes" id="UP001333110">
    <property type="component" value="Unassembled WGS sequence"/>
</dbReference>
<proteinExistence type="predicted"/>
<accession>A0AAN7S6K5</accession>
<dbReference type="AlphaFoldDB" id="A0AAN7S6K5"/>
<name>A0AAN7S6K5_MYCAM</name>
<protein>
    <submittedName>
        <fullName evidence="1">Uncharacterized protein</fullName>
    </submittedName>
</protein>
<dbReference type="EMBL" id="JAUNZN010000001">
    <property type="protein sequence ID" value="KAK4830102.1"/>
    <property type="molecule type" value="Genomic_DNA"/>
</dbReference>
<gene>
    <name evidence="1" type="ORF">QYF61_008529</name>
</gene>
<organism evidence="1 2">
    <name type="scientific">Mycteria americana</name>
    <name type="common">Wood stork</name>
    <dbReference type="NCBI Taxonomy" id="33587"/>
    <lineage>
        <taxon>Eukaryota</taxon>
        <taxon>Metazoa</taxon>
        <taxon>Chordata</taxon>
        <taxon>Craniata</taxon>
        <taxon>Vertebrata</taxon>
        <taxon>Euteleostomi</taxon>
        <taxon>Archelosauria</taxon>
        <taxon>Archosauria</taxon>
        <taxon>Dinosauria</taxon>
        <taxon>Saurischia</taxon>
        <taxon>Theropoda</taxon>
        <taxon>Coelurosauria</taxon>
        <taxon>Aves</taxon>
        <taxon>Neognathae</taxon>
        <taxon>Neoaves</taxon>
        <taxon>Aequornithes</taxon>
        <taxon>Ciconiiformes</taxon>
        <taxon>Ciconiidae</taxon>
        <taxon>Mycteria</taxon>
    </lineage>
</organism>
<reference evidence="1 2" key="1">
    <citation type="journal article" date="2023" name="J. Hered.">
        <title>Chromosome-level genome of the wood stork (Mycteria americana) provides insight into avian chromosome evolution.</title>
        <authorList>
            <person name="Flamio R. Jr."/>
            <person name="Ramstad K.M."/>
        </authorList>
    </citation>
    <scope>NUCLEOTIDE SEQUENCE [LARGE SCALE GENOMIC DNA]</scope>
    <source>
        <strain evidence="1">JAX WOST 10</strain>
    </source>
</reference>